<dbReference type="NCBIfam" id="TIGR00756">
    <property type="entry name" value="PPR"/>
    <property type="match status" value="4"/>
</dbReference>
<dbReference type="InterPro" id="IPR011990">
    <property type="entry name" value="TPR-like_helical_dom_sf"/>
</dbReference>
<evidence type="ECO:0000256" key="1">
    <source>
        <dbReference type="ARBA" id="ARBA00006643"/>
    </source>
</evidence>
<dbReference type="Proteomes" id="UP001632038">
    <property type="component" value="Unassembled WGS sequence"/>
</dbReference>
<feature type="domain" description="DYW" evidence="4">
    <location>
        <begin position="536"/>
        <end position="628"/>
    </location>
</feature>
<name>A0ABD3BGA1_9LAMI</name>
<dbReference type="Pfam" id="PF14432">
    <property type="entry name" value="DYW_deaminase"/>
    <property type="match status" value="1"/>
</dbReference>
<dbReference type="Pfam" id="PF13041">
    <property type="entry name" value="PPR_2"/>
    <property type="match status" value="2"/>
</dbReference>
<organism evidence="5 6">
    <name type="scientific">Castilleja foliolosa</name>
    <dbReference type="NCBI Taxonomy" id="1961234"/>
    <lineage>
        <taxon>Eukaryota</taxon>
        <taxon>Viridiplantae</taxon>
        <taxon>Streptophyta</taxon>
        <taxon>Embryophyta</taxon>
        <taxon>Tracheophyta</taxon>
        <taxon>Spermatophyta</taxon>
        <taxon>Magnoliopsida</taxon>
        <taxon>eudicotyledons</taxon>
        <taxon>Gunneridae</taxon>
        <taxon>Pentapetalae</taxon>
        <taxon>asterids</taxon>
        <taxon>lamiids</taxon>
        <taxon>Lamiales</taxon>
        <taxon>Orobanchaceae</taxon>
        <taxon>Pedicularideae</taxon>
        <taxon>Castillejinae</taxon>
        <taxon>Castilleja</taxon>
    </lineage>
</organism>
<dbReference type="PROSITE" id="PS51375">
    <property type="entry name" value="PPR"/>
    <property type="match status" value="3"/>
</dbReference>
<proteinExistence type="inferred from homology"/>
<dbReference type="FunFam" id="1.25.40.10:FF:000184">
    <property type="entry name" value="Pentatricopeptide repeat-containing protein, chloroplastic"/>
    <property type="match status" value="1"/>
</dbReference>
<dbReference type="Pfam" id="PF01535">
    <property type="entry name" value="PPR"/>
    <property type="match status" value="4"/>
</dbReference>
<feature type="repeat" description="PPR" evidence="3">
    <location>
        <begin position="220"/>
        <end position="254"/>
    </location>
</feature>
<keyword evidence="6" id="KW-1185">Reference proteome</keyword>
<dbReference type="InterPro" id="IPR032867">
    <property type="entry name" value="DYW_dom"/>
</dbReference>
<evidence type="ECO:0000313" key="5">
    <source>
        <dbReference type="EMBL" id="KAL3616284.1"/>
    </source>
</evidence>
<dbReference type="Gene3D" id="1.25.40.10">
    <property type="entry name" value="Tetratricopeptide repeat domain"/>
    <property type="match status" value="3"/>
</dbReference>
<sequence length="628" mass="71764">MISFIQVVATPPSNLPPNPNPNSQHRKNTISLIQKCTNTNQIAQIHANIIKIGQHQNQFIIFELLRICSKSKSIDYALKIFEKTQRPNVYLYTAIIDGLVSNGSYYHAICLYVQMLENFIFPDNFVINSVLNSCVLESNLRMGREIHAHGLKFGLYSNRQAKLKLMELYGKFGEFDDIKKVFDEMPKRDVVAETVMITSYMEHKLIKEACDVFNSLNDKDTVCWTAMIGGLVKNGEMNKALDYFRQMQREKNVRANEFTVVCVLSACAQLGALELGKWIHSYVDKYKIKINHFVGSALINMYSKCGSIEEAERVFKGLIEKDVSTYNSMINGLALNGKSKEAIEIFRNMINERINPTDISFVAVLNACSHGGLVDVGFEIFQSMRNIEPKLEHYGCMVDLLGRAGKVDNAYKFIQDMKVEPDHIIWGSLLSACIVHKKYELGEQIVKILSDRYYGCLDTGTYILISNFYSSWGKWEQALLARAKLNEIGVQKEPGCSSIEVNNEIHEFLLGDIRHPHKKAIYEKLQELEGKLRSEGYCPKVNIVPHDIKDEEKESALEIHSERLAICYGLISTEPCTTIRVVKNLRVCEDCHTMIKLVSKITRRRIIMRDRNRFHHFEKGGCSCGDYW</sequence>
<dbReference type="InterPro" id="IPR002885">
    <property type="entry name" value="PPR_rpt"/>
</dbReference>
<feature type="repeat" description="PPR" evidence="3">
    <location>
        <begin position="88"/>
        <end position="122"/>
    </location>
</feature>
<dbReference type="PANTHER" id="PTHR47926:SF456">
    <property type="entry name" value="PENTATRICOPEPTIDE REPEAT-CONTAINING PROTEIN ELI1, CHLOROPLASTIC"/>
    <property type="match status" value="1"/>
</dbReference>
<evidence type="ECO:0000256" key="2">
    <source>
        <dbReference type="ARBA" id="ARBA00022737"/>
    </source>
</evidence>
<protein>
    <recommendedName>
        <fullName evidence="4">DYW domain-containing protein</fullName>
    </recommendedName>
</protein>
<comment type="caution">
    <text evidence="5">The sequence shown here is derived from an EMBL/GenBank/DDBJ whole genome shotgun (WGS) entry which is preliminary data.</text>
</comment>
<dbReference type="InterPro" id="IPR046960">
    <property type="entry name" value="PPR_At4g14850-like_plant"/>
</dbReference>
<evidence type="ECO:0000313" key="6">
    <source>
        <dbReference type="Proteomes" id="UP001632038"/>
    </source>
</evidence>
<dbReference type="PANTHER" id="PTHR47926">
    <property type="entry name" value="PENTATRICOPEPTIDE REPEAT-CONTAINING PROTEIN"/>
    <property type="match status" value="1"/>
</dbReference>
<dbReference type="Pfam" id="PF20431">
    <property type="entry name" value="E_motif"/>
    <property type="match status" value="1"/>
</dbReference>
<dbReference type="AlphaFoldDB" id="A0ABD3BGA1"/>
<dbReference type="EMBL" id="JAVIJP010000092">
    <property type="protein sequence ID" value="KAL3616284.1"/>
    <property type="molecule type" value="Genomic_DNA"/>
</dbReference>
<comment type="similarity">
    <text evidence="1">Belongs to the PPR family. PCMP-H subfamily.</text>
</comment>
<dbReference type="InterPro" id="IPR046848">
    <property type="entry name" value="E_motif"/>
</dbReference>
<feature type="repeat" description="PPR" evidence="3">
    <location>
        <begin position="322"/>
        <end position="356"/>
    </location>
</feature>
<accession>A0ABD3BGA1</accession>
<gene>
    <name evidence="5" type="ORF">CASFOL_039674</name>
</gene>
<reference evidence="6" key="1">
    <citation type="journal article" date="2024" name="IScience">
        <title>Strigolactones Initiate the Formation of Haustorium-like Structures in Castilleja.</title>
        <authorList>
            <person name="Buerger M."/>
            <person name="Peterson D."/>
            <person name="Chory J."/>
        </authorList>
    </citation>
    <scope>NUCLEOTIDE SEQUENCE [LARGE SCALE GENOMIC DNA]</scope>
</reference>
<keyword evidence="2" id="KW-0677">Repeat</keyword>
<evidence type="ECO:0000259" key="4">
    <source>
        <dbReference type="Pfam" id="PF14432"/>
    </source>
</evidence>
<evidence type="ECO:0000256" key="3">
    <source>
        <dbReference type="PROSITE-ProRule" id="PRU00708"/>
    </source>
</evidence>